<gene>
    <name evidence="1" type="ORF">HELGO_WM18345</name>
</gene>
<name>A0A6S6TIJ0_9BACT</name>
<sequence length="39" mass="4397">MGVRTTITLDEVNSLLSSCNISFERLEAMLDGISELKFY</sequence>
<accession>A0A6S6TIJ0</accession>
<organism evidence="1">
    <name type="scientific">uncultured Sulfurovum sp</name>
    <dbReference type="NCBI Taxonomy" id="269237"/>
    <lineage>
        <taxon>Bacteria</taxon>
        <taxon>Pseudomonadati</taxon>
        <taxon>Campylobacterota</taxon>
        <taxon>Epsilonproteobacteria</taxon>
        <taxon>Campylobacterales</taxon>
        <taxon>Sulfurovaceae</taxon>
        <taxon>Sulfurovum</taxon>
        <taxon>environmental samples</taxon>
    </lineage>
</organism>
<proteinExistence type="predicted"/>
<reference evidence="1" key="1">
    <citation type="submission" date="2020-01" db="EMBL/GenBank/DDBJ databases">
        <authorList>
            <person name="Meier V. D."/>
            <person name="Meier V D."/>
        </authorList>
    </citation>
    <scope>NUCLEOTIDE SEQUENCE</scope>
    <source>
        <strain evidence="1">HLG_WM_MAG_03</strain>
    </source>
</reference>
<evidence type="ECO:0000313" key="1">
    <source>
        <dbReference type="EMBL" id="CAA6815312.1"/>
    </source>
</evidence>
<protein>
    <submittedName>
        <fullName evidence="1">Uncharacterized protein</fullName>
    </submittedName>
</protein>
<dbReference type="AlphaFoldDB" id="A0A6S6TIJ0"/>
<dbReference type="EMBL" id="CACVAR010000249">
    <property type="protein sequence ID" value="CAA6815312.1"/>
    <property type="molecule type" value="Genomic_DNA"/>
</dbReference>